<dbReference type="PROSITE" id="PS51263">
    <property type="entry name" value="ADF_H"/>
    <property type="match status" value="1"/>
</dbReference>
<dbReference type="STRING" id="56484.A0A1Y2EQT8"/>
<dbReference type="Gene3D" id="3.40.20.10">
    <property type="entry name" value="Severin"/>
    <property type="match status" value="1"/>
</dbReference>
<dbReference type="OMA" id="QCRFAVY"/>
<gene>
    <name evidence="7" type="ORF">BCR37DRAFT_228278</name>
</gene>
<comment type="similarity">
    <text evidence="2">Belongs to the actin-binding proteins ADF family.</text>
</comment>
<evidence type="ECO:0000259" key="6">
    <source>
        <dbReference type="PROSITE" id="PS51263"/>
    </source>
</evidence>
<dbReference type="CDD" id="cd11286">
    <property type="entry name" value="ADF_cofilin_like"/>
    <property type="match status" value="1"/>
</dbReference>
<dbReference type="InterPro" id="IPR002108">
    <property type="entry name" value="ADF-H"/>
</dbReference>
<evidence type="ECO:0000256" key="5">
    <source>
        <dbReference type="ARBA" id="ARBA00032427"/>
    </source>
</evidence>
<dbReference type="SMART" id="SM00102">
    <property type="entry name" value="ADF"/>
    <property type="match status" value="1"/>
</dbReference>
<feature type="domain" description="ADF-H" evidence="6">
    <location>
        <begin position="4"/>
        <end position="136"/>
    </location>
</feature>
<protein>
    <recommendedName>
        <fullName evidence="3">Cofilin</fullName>
    </recommendedName>
    <alternativeName>
        <fullName evidence="5">Actin-depolymerizing factor 1</fullName>
    </alternativeName>
</protein>
<organism evidence="7 8">
    <name type="scientific">Protomyces lactucae-debilis</name>
    <dbReference type="NCBI Taxonomy" id="2754530"/>
    <lineage>
        <taxon>Eukaryota</taxon>
        <taxon>Fungi</taxon>
        <taxon>Dikarya</taxon>
        <taxon>Ascomycota</taxon>
        <taxon>Taphrinomycotina</taxon>
        <taxon>Taphrinomycetes</taxon>
        <taxon>Taphrinales</taxon>
        <taxon>Protomycetaceae</taxon>
        <taxon>Protomyces</taxon>
    </lineage>
</organism>
<dbReference type="InterPro" id="IPR029006">
    <property type="entry name" value="ADF-H/Gelsolin-like_dom_sf"/>
</dbReference>
<dbReference type="GO" id="GO:0003779">
    <property type="term" value="F:actin binding"/>
    <property type="evidence" value="ECO:0007669"/>
    <property type="project" value="UniProtKB-KW"/>
</dbReference>
<dbReference type="AlphaFoldDB" id="A0A1Y2EQT8"/>
<name>A0A1Y2EQT8_PROLT</name>
<comment type="caution">
    <text evidence="7">The sequence shown here is derived from an EMBL/GenBank/DDBJ whole genome shotgun (WGS) entry which is preliminary data.</text>
</comment>
<keyword evidence="8" id="KW-1185">Reference proteome</keyword>
<comment type="subcellular location">
    <subcellularLocation>
        <location evidence="1">Nucleus matrix</location>
    </subcellularLocation>
</comment>
<keyword evidence="4" id="KW-0009">Actin-binding</keyword>
<evidence type="ECO:0000313" key="8">
    <source>
        <dbReference type="Proteomes" id="UP000193685"/>
    </source>
</evidence>
<dbReference type="EMBL" id="MCFI01000032">
    <property type="protein sequence ID" value="ORY73909.1"/>
    <property type="molecule type" value="Genomic_DNA"/>
</dbReference>
<evidence type="ECO:0000256" key="3">
    <source>
        <dbReference type="ARBA" id="ARBA00015630"/>
    </source>
</evidence>
<dbReference type="PANTHER" id="PTHR11913">
    <property type="entry name" value="COFILIN-RELATED"/>
    <property type="match status" value="1"/>
</dbReference>
<evidence type="ECO:0000256" key="1">
    <source>
        <dbReference type="ARBA" id="ARBA00004109"/>
    </source>
</evidence>
<dbReference type="Pfam" id="PF00241">
    <property type="entry name" value="Cofilin_ADF"/>
    <property type="match status" value="1"/>
</dbReference>
<proteinExistence type="inferred from homology"/>
<dbReference type="GeneID" id="63783087"/>
<dbReference type="OrthoDB" id="10249245at2759"/>
<evidence type="ECO:0000256" key="2">
    <source>
        <dbReference type="ARBA" id="ARBA00006844"/>
    </source>
</evidence>
<dbReference type="GO" id="GO:0015629">
    <property type="term" value="C:actin cytoskeleton"/>
    <property type="evidence" value="ECO:0007669"/>
    <property type="project" value="InterPro"/>
</dbReference>
<reference evidence="7 8" key="1">
    <citation type="submission" date="2016-07" db="EMBL/GenBank/DDBJ databases">
        <title>Pervasive Adenine N6-methylation of Active Genes in Fungi.</title>
        <authorList>
            <consortium name="DOE Joint Genome Institute"/>
            <person name="Mondo S.J."/>
            <person name="Dannebaum R.O."/>
            <person name="Kuo R.C."/>
            <person name="Labutti K."/>
            <person name="Haridas S."/>
            <person name="Kuo A."/>
            <person name="Salamov A."/>
            <person name="Ahrendt S.R."/>
            <person name="Lipzen A."/>
            <person name="Sullivan W."/>
            <person name="Andreopoulos W.B."/>
            <person name="Clum A."/>
            <person name="Lindquist E."/>
            <person name="Daum C."/>
            <person name="Ramamoorthy G.K."/>
            <person name="Gryganskyi A."/>
            <person name="Culley D."/>
            <person name="Magnuson J.K."/>
            <person name="James T.Y."/>
            <person name="O'Malley M.A."/>
            <person name="Stajich J.E."/>
            <person name="Spatafora J.W."/>
            <person name="Visel A."/>
            <person name="Grigoriev I.V."/>
        </authorList>
    </citation>
    <scope>NUCLEOTIDE SEQUENCE [LARGE SCALE GENOMIC DNA]</scope>
    <source>
        <strain evidence="7 8">12-1054</strain>
    </source>
</reference>
<dbReference type="GO" id="GO:0030042">
    <property type="term" value="P:actin filament depolymerization"/>
    <property type="evidence" value="ECO:0007669"/>
    <property type="project" value="InterPro"/>
</dbReference>
<dbReference type="InterPro" id="IPR017904">
    <property type="entry name" value="ADF/Cofilin"/>
</dbReference>
<accession>A0A1Y2EQT8</accession>
<dbReference type="SUPFAM" id="SSF55753">
    <property type="entry name" value="Actin depolymerizing proteins"/>
    <property type="match status" value="1"/>
</dbReference>
<dbReference type="RefSeq" id="XP_040721914.1">
    <property type="nucleotide sequence ID" value="XM_040866488.1"/>
</dbReference>
<dbReference type="GO" id="GO:0016363">
    <property type="term" value="C:nuclear matrix"/>
    <property type="evidence" value="ECO:0007669"/>
    <property type="project" value="UniProtKB-SubCell"/>
</dbReference>
<dbReference type="Proteomes" id="UP000193685">
    <property type="component" value="Unassembled WGS sequence"/>
</dbReference>
<evidence type="ECO:0000313" key="7">
    <source>
        <dbReference type="EMBL" id="ORY73909.1"/>
    </source>
</evidence>
<evidence type="ECO:0000256" key="4">
    <source>
        <dbReference type="ARBA" id="ARBA00023203"/>
    </source>
</evidence>
<sequence>MPASGVILSDECVKAFNELKLGKTLRYVIYTFNSNNTEIVVEHKSDSGDWEDFTAKLPENECRYAVYDVKYEKGGDGVRSKLVFIFWAPDTAKVKSKMVSASSKDTIRRALNGVGIEVQATDSSEVEYDAVLEKVQRLGF</sequence>